<evidence type="ECO:0000313" key="8">
    <source>
        <dbReference type="Proteomes" id="UP000199256"/>
    </source>
</evidence>
<dbReference type="EMBL" id="FOAA01000013">
    <property type="protein sequence ID" value="SEL32004.1"/>
    <property type="molecule type" value="Genomic_DNA"/>
</dbReference>
<evidence type="ECO:0000256" key="1">
    <source>
        <dbReference type="ARBA" id="ARBA00004453"/>
    </source>
</evidence>
<keyword evidence="8" id="KW-1185">Reference proteome</keyword>
<protein>
    <recommendedName>
        <fullName evidence="3 6">Recombination-associated protein RdgC</fullName>
    </recommendedName>
</protein>
<dbReference type="HAMAP" id="MF_00194">
    <property type="entry name" value="RdgC"/>
    <property type="match status" value="1"/>
</dbReference>
<evidence type="ECO:0000313" key="7">
    <source>
        <dbReference type="EMBL" id="SEL32004.1"/>
    </source>
</evidence>
<keyword evidence="4 6" id="KW-0963">Cytoplasm</keyword>
<name>A0A1H7P980_9GAMM</name>
<proteinExistence type="inferred from homology"/>
<evidence type="ECO:0000256" key="5">
    <source>
        <dbReference type="ARBA" id="ARBA00023172"/>
    </source>
</evidence>
<evidence type="ECO:0000256" key="6">
    <source>
        <dbReference type="HAMAP-Rule" id="MF_00194"/>
    </source>
</evidence>
<dbReference type="PANTHER" id="PTHR38103:SF1">
    <property type="entry name" value="RECOMBINATION-ASSOCIATED PROTEIN RDGC"/>
    <property type="match status" value="1"/>
</dbReference>
<dbReference type="GO" id="GO:0006310">
    <property type="term" value="P:DNA recombination"/>
    <property type="evidence" value="ECO:0007669"/>
    <property type="project" value="UniProtKB-UniRule"/>
</dbReference>
<dbReference type="GO" id="GO:0000018">
    <property type="term" value="P:regulation of DNA recombination"/>
    <property type="evidence" value="ECO:0007669"/>
    <property type="project" value="TreeGrafter"/>
</dbReference>
<dbReference type="STRING" id="1396821.SAMN05444515_11382"/>
<gene>
    <name evidence="6" type="primary">rdgC</name>
    <name evidence="7" type="ORF">SAMN05444515_11382</name>
</gene>
<keyword evidence="5 6" id="KW-0233">DNA recombination</keyword>
<reference evidence="8" key="1">
    <citation type="submission" date="2016-10" db="EMBL/GenBank/DDBJ databases">
        <authorList>
            <person name="Varghese N."/>
            <person name="Submissions S."/>
        </authorList>
    </citation>
    <scope>NUCLEOTIDE SEQUENCE [LARGE SCALE GENOMIC DNA]</scope>
    <source>
        <strain evidence="8">DSM 241</strain>
    </source>
</reference>
<dbReference type="OrthoDB" id="5290530at2"/>
<comment type="similarity">
    <text evidence="2 6">Belongs to the RdgC family.</text>
</comment>
<dbReference type="NCBIfam" id="NF001464">
    <property type="entry name" value="PRK00321.1-5"/>
    <property type="match status" value="1"/>
</dbReference>
<dbReference type="GO" id="GO:0043590">
    <property type="term" value="C:bacterial nucleoid"/>
    <property type="evidence" value="ECO:0007669"/>
    <property type="project" value="TreeGrafter"/>
</dbReference>
<organism evidence="7 8">
    <name type="scientific">Ectothiorhodospira marina</name>
    <dbReference type="NCBI Taxonomy" id="1396821"/>
    <lineage>
        <taxon>Bacteria</taxon>
        <taxon>Pseudomonadati</taxon>
        <taxon>Pseudomonadota</taxon>
        <taxon>Gammaproteobacteria</taxon>
        <taxon>Chromatiales</taxon>
        <taxon>Ectothiorhodospiraceae</taxon>
        <taxon>Ectothiorhodospira</taxon>
    </lineage>
</organism>
<dbReference type="RefSeq" id="WP_090254531.1">
    <property type="nucleotide sequence ID" value="NZ_FOAA01000013.1"/>
</dbReference>
<sequence length="308" mass="33997">MFKNARLFRLQEPLSLSAAELEDKLAEHRFKPCGPLTLSTMGWTEPLGNDTQALVHGAAGCLLICARRQERLLPSSVVAEMLEERVTEIEAGEARTVGRAERKQLREAITAELLPQAFTRSRRLMAYVDTVAGWLVVDAASERLADDLVSLLRETLGSLPAALPQPANPPASLMTRWVSQGHGDEGFELGDACELRDPKDTQSVVRCRGQDLAGEEIAKHLEAGKQVVQLALDWTERLNFVLADDLSIKRLRMADELIEEGGVAEAEDAVARMDAEFTLLGHEMRGLIQRLEVVFELPQPVSSEAVPW</sequence>
<evidence type="ECO:0000256" key="4">
    <source>
        <dbReference type="ARBA" id="ARBA00022490"/>
    </source>
</evidence>
<evidence type="ECO:0000256" key="2">
    <source>
        <dbReference type="ARBA" id="ARBA00008657"/>
    </source>
</evidence>
<dbReference type="Proteomes" id="UP000199256">
    <property type="component" value="Unassembled WGS sequence"/>
</dbReference>
<comment type="subcellular location">
    <subcellularLocation>
        <location evidence="1 6">Cytoplasm</location>
        <location evidence="1 6">Nucleoid</location>
    </subcellularLocation>
</comment>
<dbReference type="Pfam" id="PF04381">
    <property type="entry name" value="RdgC"/>
    <property type="match status" value="1"/>
</dbReference>
<dbReference type="GO" id="GO:0003690">
    <property type="term" value="F:double-stranded DNA binding"/>
    <property type="evidence" value="ECO:0007669"/>
    <property type="project" value="TreeGrafter"/>
</dbReference>
<dbReference type="AlphaFoldDB" id="A0A1H7P980"/>
<accession>A0A1H7P980</accession>
<evidence type="ECO:0000256" key="3">
    <source>
        <dbReference type="ARBA" id="ARBA00022296"/>
    </source>
</evidence>
<dbReference type="PANTHER" id="PTHR38103">
    <property type="entry name" value="RECOMBINATION-ASSOCIATED PROTEIN RDGC"/>
    <property type="match status" value="1"/>
</dbReference>
<comment type="function">
    <text evidence="6">May be involved in recombination.</text>
</comment>
<dbReference type="GO" id="GO:0005737">
    <property type="term" value="C:cytoplasm"/>
    <property type="evidence" value="ECO:0007669"/>
    <property type="project" value="UniProtKB-UniRule"/>
</dbReference>
<dbReference type="InterPro" id="IPR007476">
    <property type="entry name" value="RdgC"/>
</dbReference>